<reference evidence="3" key="2">
    <citation type="journal article" date="2021" name="PeerJ">
        <title>Extensive microbial diversity within the chicken gut microbiome revealed by metagenomics and culture.</title>
        <authorList>
            <person name="Gilroy R."/>
            <person name="Ravi A."/>
            <person name="Getino M."/>
            <person name="Pursley I."/>
            <person name="Horton D.L."/>
            <person name="Alikhan N.F."/>
            <person name="Baker D."/>
            <person name="Gharbi K."/>
            <person name="Hall N."/>
            <person name="Watson M."/>
            <person name="Adriaenssens E.M."/>
            <person name="Foster-Nyarko E."/>
            <person name="Jarju S."/>
            <person name="Secka A."/>
            <person name="Antonio M."/>
            <person name="Oren A."/>
            <person name="Chaudhuri R.R."/>
            <person name="La Ragione R."/>
            <person name="Hildebrand F."/>
            <person name="Pallen M.J."/>
        </authorList>
    </citation>
    <scope>NUCLEOTIDE SEQUENCE</scope>
    <source>
        <strain evidence="3">CHK199-13235</strain>
    </source>
</reference>
<comment type="caution">
    <text evidence="3">The sequence shown here is derived from an EMBL/GenBank/DDBJ whole genome shotgun (WGS) entry which is preliminary data.</text>
</comment>
<feature type="compositionally biased region" description="Low complexity" evidence="1">
    <location>
        <begin position="22"/>
        <end position="47"/>
    </location>
</feature>
<reference evidence="3" key="1">
    <citation type="submission" date="2020-10" db="EMBL/GenBank/DDBJ databases">
        <authorList>
            <person name="Gilroy R."/>
        </authorList>
    </citation>
    <scope>NUCLEOTIDE SEQUENCE</scope>
    <source>
        <strain evidence="3">CHK199-13235</strain>
    </source>
</reference>
<proteinExistence type="predicted"/>
<evidence type="ECO:0000313" key="3">
    <source>
        <dbReference type="EMBL" id="HIS77261.1"/>
    </source>
</evidence>
<evidence type="ECO:0000313" key="4">
    <source>
        <dbReference type="Proteomes" id="UP000824002"/>
    </source>
</evidence>
<feature type="region of interest" description="Disordered" evidence="1">
    <location>
        <begin position="22"/>
        <end position="65"/>
    </location>
</feature>
<keyword evidence="2" id="KW-0732">Signal</keyword>
<dbReference type="Proteomes" id="UP000824002">
    <property type="component" value="Unassembled WGS sequence"/>
</dbReference>
<dbReference type="PROSITE" id="PS51257">
    <property type="entry name" value="PROKAR_LIPOPROTEIN"/>
    <property type="match status" value="1"/>
</dbReference>
<name>A0A9D1FNU9_9FIRM</name>
<sequence length="80" mass="8253">MKKFAAIFLSSLLVLSLAACGSSQPQEPSQQSQSPSSQAESSASASETDSGETEDSAPAENAPSPCFLQSIWPLWASSSS</sequence>
<protein>
    <submittedName>
        <fullName evidence="3">Uncharacterized protein</fullName>
    </submittedName>
</protein>
<dbReference type="AlphaFoldDB" id="A0A9D1FNU9"/>
<feature type="chain" id="PRO_5039270268" evidence="2">
    <location>
        <begin position="26"/>
        <end position="80"/>
    </location>
</feature>
<feature type="signal peptide" evidence="2">
    <location>
        <begin position="1"/>
        <end position="25"/>
    </location>
</feature>
<gene>
    <name evidence="3" type="ORF">IAB51_10730</name>
</gene>
<organism evidence="3 4">
    <name type="scientific">Candidatus Merdivicinus excrementipullorum</name>
    <dbReference type="NCBI Taxonomy" id="2840867"/>
    <lineage>
        <taxon>Bacteria</taxon>
        <taxon>Bacillati</taxon>
        <taxon>Bacillota</taxon>
        <taxon>Clostridia</taxon>
        <taxon>Eubacteriales</taxon>
        <taxon>Oscillospiraceae</taxon>
        <taxon>Oscillospiraceae incertae sedis</taxon>
        <taxon>Candidatus Merdivicinus</taxon>
    </lineage>
</organism>
<accession>A0A9D1FNU9</accession>
<dbReference type="EMBL" id="DVJP01000071">
    <property type="protein sequence ID" value="HIS77261.1"/>
    <property type="molecule type" value="Genomic_DNA"/>
</dbReference>
<evidence type="ECO:0000256" key="1">
    <source>
        <dbReference type="SAM" id="MobiDB-lite"/>
    </source>
</evidence>
<evidence type="ECO:0000256" key="2">
    <source>
        <dbReference type="SAM" id="SignalP"/>
    </source>
</evidence>